<accession>A0ABU6JDK2</accession>
<proteinExistence type="predicted"/>
<evidence type="ECO:0000256" key="1">
    <source>
        <dbReference type="SAM" id="MobiDB-lite"/>
    </source>
</evidence>
<name>A0ABU6JDK2_9BURK</name>
<comment type="caution">
    <text evidence="2">The sequence shown here is derived from an EMBL/GenBank/DDBJ whole genome shotgun (WGS) entry which is preliminary data.</text>
</comment>
<gene>
    <name evidence="2" type="ORF">RY831_21335</name>
</gene>
<dbReference type="Proteomes" id="UP001352263">
    <property type="component" value="Unassembled WGS sequence"/>
</dbReference>
<keyword evidence="3" id="KW-1185">Reference proteome</keyword>
<sequence length="560" mass="60142">MSQVFISIGFSPVFRPMPSIPASPVATCVNVKFKPTLGAHGPVNESTSPSAATALGALEQYQIVASALRHLKDACHAYTADAGEPNFKQLLALHDTAIKLHEAMTAAERNNGSTAGTTRAVCDEAQLHLTQVTTANPANLSIRLAELDERVKRFLSGAHALANFPNLRAAALAYVSALNAQPLQKRNGGRRTTADIHEATWKKIREEACSPGAPAALLKRLSAAQDKGKGKAGMTGAQTGATSANPERDRFAIKLQAQLRGREIRKQLTVEKIAEGITHVALRANADFLQRLHVGGLKTERGPKIVDYLAVSNRLFSFHVSASDRLVSNAVKDKSLREILCSYRPSNGTVVYVNASYFNLGQMTAPGMPSHATIGEAGIPGAPPIPHVPVPADYRRDYHRIAFDDRSFVTVGPLLSQGGKAKFLPSQLKKPKYQYSRGTDLPGQLGHAGQPNPRSAISLPASTSKASKPTFYDDRTRLVLVREDIRSWDGMSLPELSSLMARLDRLNGHPGASYNLDGGKSAMLGVLNKDGSHLWQGRQIFPGSASTFIIAAANDFTSAN</sequence>
<evidence type="ECO:0000313" key="2">
    <source>
        <dbReference type="EMBL" id="MEC4721715.1"/>
    </source>
</evidence>
<feature type="region of interest" description="Disordered" evidence="1">
    <location>
        <begin position="437"/>
        <end position="463"/>
    </location>
</feature>
<evidence type="ECO:0000313" key="3">
    <source>
        <dbReference type="Proteomes" id="UP001352263"/>
    </source>
</evidence>
<organism evidence="2 3">
    <name type="scientific">Noviherbaspirillum album</name>
    <dbReference type="NCBI Taxonomy" id="3080276"/>
    <lineage>
        <taxon>Bacteria</taxon>
        <taxon>Pseudomonadati</taxon>
        <taxon>Pseudomonadota</taxon>
        <taxon>Betaproteobacteria</taxon>
        <taxon>Burkholderiales</taxon>
        <taxon>Oxalobacteraceae</taxon>
        <taxon>Noviherbaspirillum</taxon>
    </lineage>
</organism>
<protein>
    <recommendedName>
        <fullName evidence="4">Phosphodiester glycosidase domain-containing protein</fullName>
    </recommendedName>
</protein>
<dbReference type="PROSITE" id="PS50096">
    <property type="entry name" value="IQ"/>
    <property type="match status" value="1"/>
</dbReference>
<dbReference type="RefSeq" id="WP_326508402.1">
    <property type="nucleotide sequence ID" value="NZ_JAWIIV010000021.1"/>
</dbReference>
<reference evidence="2 3" key="1">
    <citation type="submission" date="2023-10" db="EMBL/GenBank/DDBJ databases">
        <title>Noviherbaspirillum sp. CPCC 100848 genome assembly.</title>
        <authorList>
            <person name="Li X.Y."/>
            <person name="Fang X.M."/>
        </authorList>
    </citation>
    <scope>NUCLEOTIDE SEQUENCE [LARGE SCALE GENOMIC DNA]</scope>
    <source>
        <strain evidence="2 3">CPCC 100848</strain>
    </source>
</reference>
<feature type="compositionally biased region" description="Polar residues" evidence="1">
    <location>
        <begin position="452"/>
        <end position="463"/>
    </location>
</feature>
<evidence type="ECO:0008006" key="4">
    <source>
        <dbReference type="Google" id="ProtNLM"/>
    </source>
</evidence>
<dbReference type="EMBL" id="JAWIIV010000021">
    <property type="protein sequence ID" value="MEC4721715.1"/>
    <property type="molecule type" value="Genomic_DNA"/>
</dbReference>